<organism evidence="6 7">
    <name type="scientific">Edaphobacter modestus</name>
    <dbReference type="NCBI Taxonomy" id="388466"/>
    <lineage>
        <taxon>Bacteria</taxon>
        <taxon>Pseudomonadati</taxon>
        <taxon>Acidobacteriota</taxon>
        <taxon>Terriglobia</taxon>
        <taxon>Terriglobales</taxon>
        <taxon>Acidobacteriaceae</taxon>
        <taxon>Edaphobacter</taxon>
    </lineage>
</organism>
<keyword evidence="6" id="KW-0378">Hydrolase</keyword>
<dbReference type="EMBL" id="SHKW01000002">
    <property type="protein sequence ID" value="RZU35675.1"/>
    <property type="molecule type" value="Genomic_DNA"/>
</dbReference>
<dbReference type="OrthoDB" id="97893at2"/>
<dbReference type="InterPro" id="IPR013784">
    <property type="entry name" value="Carb-bd-like_fold"/>
</dbReference>
<dbReference type="GO" id="GO:0030246">
    <property type="term" value="F:carbohydrate binding"/>
    <property type="evidence" value="ECO:0007669"/>
    <property type="project" value="InterPro"/>
</dbReference>
<dbReference type="Proteomes" id="UP000292958">
    <property type="component" value="Unassembled WGS sequence"/>
</dbReference>
<keyword evidence="6" id="KW-0121">Carboxypeptidase</keyword>
<evidence type="ECO:0000259" key="5">
    <source>
        <dbReference type="Pfam" id="PF25183"/>
    </source>
</evidence>
<dbReference type="SUPFAM" id="SSF49452">
    <property type="entry name" value="Starch-binding domain-like"/>
    <property type="match status" value="1"/>
</dbReference>
<keyword evidence="3" id="KW-0998">Cell outer membrane</keyword>
<evidence type="ECO:0000256" key="3">
    <source>
        <dbReference type="ARBA" id="ARBA00023237"/>
    </source>
</evidence>
<accession>A0A4Q7YH05</accession>
<comment type="caution">
    <text evidence="6">The sequence shown here is derived from an EMBL/GenBank/DDBJ whole genome shotgun (WGS) entry which is preliminary data.</text>
</comment>
<dbReference type="Pfam" id="PF13620">
    <property type="entry name" value="CarboxypepD_reg"/>
    <property type="match status" value="1"/>
</dbReference>
<keyword evidence="2" id="KW-0472">Membrane</keyword>
<dbReference type="Gene3D" id="2.40.170.20">
    <property type="entry name" value="TonB-dependent receptor, beta-barrel domain"/>
    <property type="match status" value="1"/>
</dbReference>
<dbReference type="SUPFAM" id="SSF56935">
    <property type="entry name" value="Porins"/>
    <property type="match status" value="1"/>
</dbReference>
<gene>
    <name evidence="6" type="ORF">BDD14_5765</name>
</gene>
<dbReference type="Pfam" id="PF25183">
    <property type="entry name" value="OMP_b-brl_4"/>
    <property type="match status" value="1"/>
</dbReference>
<comment type="subcellular location">
    <subcellularLocation>
        <location evidence="1">Cell outer membrane</location>
    </subcellularLocation>
</comment>
<proteinExistence type="predicted"/>
<evidence type="ECO:0000256" key="1">
    <source>
        <dbReference type="ARBA" id="ARBA00004442"/>
    </source>
</evidence>
<dbReference type="InterPro" id="IPR036942">
    <property type="entry name" value="Beta-barrel_TonB_sf"/>
</dbReference>
<dbReference type="AlphaFoldDB" id="A0A4Q7YH05"/>
<evidence type="ECO:0000256" key="4">
    <source>
        <dbReference type="SAM" id="SignalP"/>
    </source>
</evidence>
<reference evidence="6 7" key="1">
    <citation type="submission" date="2019-02" db="EMBL/GenBank/DDBJ databases">
        <title>Genomic Encyclopedia of Archaeal and Bacterial Type Strains, Phase II (KMG-II): from individual species to whole genera.</title>
        <authorList>
            <person name="Goeker M."/>
        </authorList>
    </citation>
    <scope>NUCLEOTIDE SEQUENCE [LARGE SCALE GENOMIC DNA]</scope>
    <source>
        <strain evidence="6 7">DSM 18101</strain>
    </source>
</reference>
<sequence length="1209" mass="130932">MKMQIGKAILSCSVLVLLASGSLLAQSNQGTIAGNVLDSTGAAVPHAAIVAKNRETGFTSTAESSGAGSYRFPTVPLGSYDISVKMQGFKAANYSGVLVQVNTVSTLDITLEVGSSSEQVTVEASAPSVQSESSELGGVVTTKQVIELPLALGGVGALRSPEAFVFLQPGTIGPGTQNTSNGIRQIKIGGAQNQGMSILVDGLDQLRSENASFFDEESPSVEAIQEFKLTISNPSAEFGRTTGAVESFATKSGTNAFHGSVYDIFRNEALDANTYFNNGRKSLCLVAATNTSSIANCNNLYRRPSNKQNDYGVSLGGPVSIPRLYNGHERTFFFFSWEQFRQSTGGPVTSTVPTNAMRNGDFSALLTTSVITTNPCDGTPVYNGQIFDPATTRTVNGVQCRTTFPGNIIPAGRITSIAKNYLNYYPLPQVAGTFNNYTINQPYPITNTTYTVRIDNDLTARNKIFGSWTARQNTSQKNPRTLPDPVDPNQWNQNFVTHLFRFGLTTSVNAHVVNQLLVGFNRTNAKNFSVSAQGNINYAKQLGISNIDAVAFPLTTVGESIPVLNSGNNGDPVDNGLRFADTVSIEHGHHYFKIGGDYRYQQFLTFNGPIPRLTFARAQTAGTAATIATTNSGNGFASLLLGLPNSGSINMYSSQPRWLSAYWAVFLQDDYKVLPNLTLNLGLRYDVDLPRSESRNRTSNFSATAIDPASGKPGALIFGTTCNCNAKWIDAYYKDISPRLGFAYSPGAGNGKSVMRGSYSILYAPMFYADGGSQMNTGYKANAAFNSVNAFSPAFDLAGGFPAYTAPPLLNPSYFEGQIVASNYIRPNMNKPAMTQQWNLEVQQEFAPDLIFTLGYLGQRGNRLRSNLENINNIPKSAFQLGDNLARTLASNTAGVTAPFSSFYSLYGNNVQTSQALRPFPQYQQIQTNCCLQNDGQSTYHALLASLQRRFRSGTNLQVSYTWSKNITNSDTIVLNTNNLSSIQDPTNLKGEKSLSTQDLPNVFVTSFIQELPFGRNRRYFNHGITSYLAGGWQVGAVLRYQSGTPISFGCASSIPGWDNCVRFNQRPGSSFRSAASRNNSVNPFVVTSKGADPAVNSLFNLNVSRDATNGAFVDPNASRNGGAYQLGSIARVTSAFRMNGFKNEDISIIKNTRITEKMDLQLKFEMLNAFNRHAFGVPSVTPTDNLFGVPTTTLTTARNSQLTARIRF</sequence>
<keyword evidence="4" id="KW-0732">Signal</keyword>
<feature type="chain" id="PRO_5020662244" evidence="4">
    <location>
        <begin position="26"/>
        <end position="1209"/>
    </location>
</feature>
<protein>
    <submittedName>
        <fullName evidence="6">Carboxypeptidase family protein</fullName>
    </submittedName>
</protein>
<evidence type="ECO:0000313" key="7">
    <source>
        <dbReference type="Proteomes" id="UP000292958"/>
    </source>
</evidence>
<dbReference type="Gene3D" id="2.60.40.1120">
    <property type="entry name" value="Carboxypeptidase-like, regulatory domain"/>
    <property type="match status" value="1"/>
</dbReference>
<dbReference type="GO" id="GO:0009279">
    <property type="term" value="C:cell outer membrane"/>
    <property type="evidence" value="ECO:0007669"/>
    <property type="project" value="UniProtKB-SubCell"/>
</dbReference>
<evidence type="ECO:0000313" key="6">
    <source>
        <dbReference type="EMBL" id="RZU35675.1"/>
    </source>
</evidence>
<evidence type="ECO:0000256" key="2">
    <source>
        <dbReference type="ARBA" id="ARBA00023136"/>
    </source>
</evidence>
<feature type="signal peptide" evidence="4">
    <location>
        <begin position="1"/>
        <end position="25"/>
    </location>
</feature>
<dbReference type="InterPro" id="IPR057601">
    <property type="entry name" value="Oar-like_b-barrel"/>
</dbReference>
<keyword evidence="6" id="KW-0645">Protease</keyword>
<keyword evidence="7" id="KW-1185">Reference proteome</keyword>
<feature type="domain" description="TonB-dependent transporter Oar-like beta-barrel" evidence="5">
    <location>
        <begin position="249"/>
        <end position="1202"/>
    </location>
</feature>
<dbReference type="GO" id="GO:0004180">
    <property type="term" value="F:carboxypeptidase activity"/>
    <property type="evidence" value="ECO:0007669"/>
    <property type="project" value="UniProtKB-KW"/>
</dbReference>
<name>A0A4Q7YH05_9BACT</name>
<dbReference type="RefSeq" id="WP_130424098.1">
    <property type="nucleotide sequence ID" value="NZ_SHKW01000002.1"/>
</dbReference>